<sequence>MLLVPNIACKFLAKWQGPYTVLGRVGPVNYRLQQPDPQQRTLIRRAEELSPAQQQDLTELIDQFAPGLMQLVQEIITPPGMVVRQQPYRVPEACRRAIEEEVERMLRDGVIDTPPARGPAPL</sequence>
<organism evidence="2 3">
    <name type="scientific">Hemibagrus guttatus</name>
    <dbReference type="NCBI Taxonomy" id="175788"/>
    <lineage>
        <taxon>Eukaryota</taxon>
        <taxon>Metazoa</taxon>
        <taxon>Chordata</taxon>
        <taxon>Craniata</taxon>
        <taxon>Vertebrata</taxon>
        <taxon>Euteleostomi</taxon>
        <taxon>Actinopterygii</taxon>
        <taxon>Neopterygii</taxon>
        <taxon>Teleostei</taxon>
        <taxon>Ostariophysi</taxon>
        <taxon>Siluriformes</taxon>
        <taxon>Bagridae</taxon>
        <taxon>Hemibagrus</taxon>
    </lineage>
</organism>
<comment type="caution">
    <text evidence="2">The sequence shown here is derived from an EMBL/GenBank/DDBJ whole genome shotgun (WGS) entry which is preliminary data.</text>
</comment>
<reference evidence="2" key="1">
    <citation type="submission" date="2023-06" db="EMBL/GenBank/DDBJ databases">
        <title>Male Hemibagrus guttatus genome.</title>
        <authorList>
            <person name="Bian C."/>
        </authorList>
    </citation>
    <scope>NUCLEOTIDE SEQUENCE</scope>
    <source>
        <strain evidence="2">Male_cb2023</strain>
        <tissue evidence="2">Muscle</tissue>
    </source>
</reference>
<gene>
    <name evidence="2" type="ORF">QTP70_028524</name>
</gene>
<dbReference type="EMBL" id="JAUCMX010000004">
    <property type="protein sequence ID" value="KAK3549045.1"/>
    <property type="molecule type" value="Genomic_DNA"/>
</dbReference>
<evidence type="ECO:0000259" key="1">
    <source>
        <dbReference type="Pfam" id="PF22938"/>
    </source>
</evidence>
<accession>A0AAE0RBK6</accession>
<evidence type="ECO:0000313" key="3">
    <source>
        <dbReference type="Proteomes" id="UP001274896"/>
    </source>
</evidence>
<name>A0AAE0RBK6_9TELE</name>
<dbReference type="Proteomes" id="UP001274896">
    <property type="component" value="Unassembled WGS sequence"/>
</dbReference>
<proteinExistence type="predicted"/>
<protein>
    <recommendedName>
        <fullName evidence="1">Integrase p58-like C-terminal domain-containing protein</fullName>
    </recommendedName>
</protein>
<evidence type="ECO:0000313" key="2">
    <source>
        <dbReference type="EMBL" id="KAK3549045.1"/>
    </source>
</evidence>
<dbReference type="InterPro" id="IPR054465">
    <property type="entry name" value="Integrase_p58-like_C"/>
</dbReference>
<feature type="domain" description="Integrase p58-like C-terminal" evidence="1">
    <location>
        <begin position="17"/>
        <end position="42"/>
    </location>
</feature>
<dbReference type="Pfam" id="PF22938">
    <property type="entry name" value="Integrase_p58_C"/>
    <property type="match status" value="1"/>
</dbReference>
<keyword evidence="3" id="KW-1185">Reference proteome</keyword>
<dbReference type="AlphaFoldDB" id="A0AAE0RBK6"/>